<feature type="transmembrane region" description="Helical" evidence="2">
    <location>
        <begin position="391"/>
        <end position="411"/>
    </location>
</feature>
<evidence type="ECO:0000313" key="7">
    <source>
        <dbReference type="EMBL" id="MBS7455855.1"/>
    </source>
</evidence>
<sequence length="582" mass="61318">MSRSLSFRLLLAAVLACLACAAGARERVLAFDQDVQVLADGSLEVIETITVRAEGSAIRRGIYREFPTRYRDRLGNRVAVGFEVLGVERDGRPEPFFTEDRANGVRINTGDDALLDVPATIRYTLRYRTTRQLGFFDDHDELYWNVTGNGWALPIEAASARITLPSAPGADAIAAEAYTGAYGARGREARVETRADGALVESTRGLAPEEGMTAVVAFPKGLVAAPSQAQRVAWLLRDNLGLIVIGLGLAGVLAMYLVGWLRHGRDPRPGTIIPRYEPPAGHTAGGVRFMTKIAYDDAAFTADVVQLAVDGFLRIHHDIAGKEPWRLEITAEGRIGPPDDPGQRAVLAMFAEDRRVVAIGQDNAALLDEARTGHGGALHARYRPAYMRANGGWLFAGIAASLATAVLAFAVSGGHGIGLIAAGVLLLVALNVVFGILMRAPTAKGRALLDEIEGFRLYLRVAEREELARLGLPGNEPPLDGGRYQALLPYALALDLEEAWTARFTEAVGEAAARRELSGSSWMLAPGFIGASAQDIGRALGASLSSQIASATTPPGSSPGSSSFGGGGFSGGGGGGGGGGGR</sequence>
<dbReference type="EMBL" id="JAGQFT020000001">
    <property type="protein sequence ID" value="MBS7455855.1"/>
    <property type="molecule type" value="Genomic_DNA"/>
</dbReference>
<feature type="transmembrane region" description="Helical" evidence="2">
    <location>
        <begin position="240"/>
        <end position="261"/>
    </location>
</feature>
<dbReference type="Proteomes" id="UP000675747">
    <property type="component" value="Unassembled WGS sequence"/>
</dbReference>
<dbReference type="PROSITE" id="PS00430">
    <property type="entry name" value="TONB_DEPENDENT_REC_1"/>
    <property type="match status" value="1"/>
</dbReference>
<feature type="signal peptide" evidence="3">
    <location>
        <begin position="1"/>
        <end position="24"/>
    </location>
</feature>
<name>A0A8J7VSA2_9GAMM</name>
<feature type="domain" description="Predicted membrane protein YciQ-like C-terminal" evidence="5">
    <location>
        <begin position="274"/>
        <end position="504"/>
    </location>
</feature>
<dbReference type="InterPro" id="IPR048389">
    <property type="entry name" value="YciQ-like_C"/>
</dbReference>
<keyword evidence="3" id="KW-0732">Signal</keyword>
<keyword evidence="2" id="KW-1133">Transmembrane helix</keyword>
<evidence type="ECO:0000259" key="4">
    <source>
        <dbReference type="Pfam" id="PF09972"/>
    </source>
</evidence>
<dbReference type="InterPro" id="IPR018702">
    <property type="entry name" value="DUF2207"/>
</dbReference>
<comment type="caution">
    <text evidence="6">The sequence shown here is derived from an EMBL/GenBank/DDBJ whole genome shotgun (WGS) entry which is preliminary data.</text>
</comment>
<dbReference type="EMBL" id="JAGQFT010000030">
    <property type="protein sequence ID" value="MBR0561992.1"/>
    <property type="molecule type" value="Genomic_DNA"/>
</dbReference>
<feature type="chain" id="PRO_5042774149" evidence="3">
    <location>
        <begin position="25"/>
        <end position="582"/>
    </location>
</feature>
<reference evidence="7 8" key="1">
    <citation type="journal article" date="2021" name="Microbiol. Resour. Announc.">
        <title>Draft Genome Sequence of Coralloluteibacterium stylophorae LMG 29479T.</title>
        <authorList>
            <person name="Karlyshev A.V."/>
            <person name="Kudryashova E.B."/>
            <person name="Ariskina E.V."/>
            <person name="Conroy A.P."/>
            <person name="Abidueva E.Y."/>
        </authorList>
    </citation>
    <scope>NUCLEOTIDE SEQUENCE [LARGE SCALE GENOMIC DNA]</scope>
    <source>
        <strain evidence="7 8">LMG 29479</strain>
    </source>
</reference>
<feature type="domain" description="DUF2207" evidence="4">
    <location>
        <begin position="29"/>
        <end position="218"/>
    </location>
</feature>
<accession>A0A8J7VSA2</accession>
<proteinExistence type="predicted"/>
<reference evidence="6" key="2">
    <citation type="submission" date="2021-04" db="EMBL/GenBank/DDBJ databases">
        <authorList>
            <person name="Karlyshev A.V."/>
        </authorList>
    </citation>
    <scope>NUCLEOTIDE SEQUENCE</scope>
    <source>
        <strain evidence="6">LMG 29479</strain>
    </source>
</reference>
<feature type="transmembrane region" description="Helical" evidence="2">
    <location>
        <begin position="417"/>
        <end position="438"/>
    </location>
</feature>
<evidence type="ECO:0000256" key="3">
    <source>
        <dbReference type="SAM" id="SignalP"/>
    </source>
</evidence>
<dbReference type="RefSeq" id="WP_211925958.1">
    <property type="nucleotide sequence ID" value="NZ_JAGQFT020000001.1"/>
</dbReference>
<evidence type="ECO:0000313" key="6">
    <source>
        <dbReference type="EMBL" id="MBR0561992.1"/>
    </source>
</evidence>
<evidence type="ECO:0000256" key="1">
    <source>
        <dbReference type="SAM" id="MobiDB-lite"/>
    </source>
</evidence>
<keyword evidence="2" id="KW-0472">Membrane</keyword>
<feature type="region of interest" description="Disordered" evidence="1">
    <location>
        <begin position="548"/>
        <end position="582"/>
    </location>
</feature>
<keyword evidence="2" id="KW-0812">Transmembrane</keyword>
<gene>
    <name evidence="7" type="ORF">KB893_001750</name>
    <name evidence="6" type="ORF">KB893_05625</name>
</gene>
<evidence type="ECO:0000259" key="5">
    <source>
        <dbReference type="Pfam" id="PF20990"/>
    </source>
</evidence>
<dbReference type="Pfam" id="PF09972">
    <property type="entry name" value="DUF2207"/>
    <property type="match status" value="1"/>
</dbReference>
<organism evidence="6">
    <name type="scientific">Coralloluteibacterium stylophorae</name>
    <dbReference type="NCBI Taxonomy" id="1776034"/>
    <lineage>
        <taxon>Bacteria</taxon>
        <taxon>Pseudomonadati</taxon>
        <taxon>Pseudomonadota</taxon>
        <taxon>Gammaproteobacteria</taxon>
        <taxon>Lysobacterales</taxon>
        <taxon>Lysobacteraceae</taxon>
        <taxon>Coralloluteibacterium</taxon>
    </lineage>
</organism>
<feature type="compositionally biased region" description="Gly residues" evidence="1">
    <location>
        <begin position="563"/>
        <end position="582"/>
    </location>
</feature>
<keyword evidence="8" id="KW-1185">Reference proteome</keyword>
<evidence type="ECO:0000256" key="2">
    <source>
        <dbReference type="SAM" id="Phobius"/>
    </source>
</evidence>
<dbReference type="Pfam" id="PF20990">
    <property type="entry name" value="DUF2207_C"/>
    <property type="match status" value="1"/>
</dbReference>
<protein>
    <submittedName>
        <fullName evidence="6">DUF2207 domain-containing protein</fullName>
    </submittedName>
</protein>
<dbReference type="AlphaFoldDB" id="A0A8J7VSA2"/>
<evidence type="ECO:0000313" key="8">
    <source>
        <dbReference type="Proteomes" id="UP000675747"/>
    </source>
</evidence>
<dbReference type="InterPro" id="IPR010916">
    <property type="entry name" value="TonB_box_CS"/>
</dbReference>